<evidence type="ECO:0000313" key="2">
    <source>
        <dbReference type="EMBL" id="PKT68080.1"/>
    </source>
</evidence>
<evidence type="ECO:0000313" key="3">
    <source>
        <dbReference type="Proteomes" id="UP000236178"/>
    </source>
</evidence>
<evidence type="ECO:0000256" key="1">
    <source>
        <dbReference type="SAM" id="MobiDB-lite"/>
    </source>
</evidence>
<dbReference type="EMBL" id="PJOS01000129">
    <property type="protein sequence ID" value="PKT68080.1"/>
    <property type="molecule type" value="Genomic_DNA"/>
</dbReference>
<gene>
    <name evidence="2" type="ORF">CW362_36845</name>
</gene>
<protein>
    <submittedName>
        <fullName evidence="2">Uncharacterized protein</fullName>
    </submittedName>
</protein>
<reference evidence="2 3" key="1">
    <citation type="submission" date="2017-12" db="EMBL/GenBank/DDBJ databases">
        <title>Streptomyces populusis sp. nov., a novel endophytic actinobacterium isolated from stems of Populus adenopoda Maxim.</title>
        <authorList>
            <person name="Wang Z."/>
        </authorList>
    </citation>
    <scope>NUCLEOTIDE SEQUENCE [LARGE SCALE GENOMIC DNA]</scope>
    <source>
        <strain evidence="2 3">A249</strain>
    </source>
</reference>
<keyword evidence="3" id="KW-1185">Reference proteome</keyword>
<dbReference type="Proteomes" id="UP000236178">
    <property type="component" value="Unassembled WGS sequence"/>
</dbReference>
<sequence length="127" mass="13538">MYMVAAAVHEPECSTHSTADGGQQDEPGDSLRTSSGPDSEVQMAFGPGHDVAPDRAGSPDDGDPEVHQPWPEKDFLRRMGIVELDGVGHDQQGQVAGARHEMPYTAVDLFAWIVTAGALPHGRCGFD</sequence>
<comment type="caution">
    <text evidence="2">The sequence shown here is derived from an EMBL/GenBank/DDBJ whole genome shotgun (WGS) entry which is preliminary data.</text>
</comment>
<organism evidence="2 3">
    <name type="scientific">Streptomyces populi</name>
    <dbReference type="NCBI Taxonomy" id="2058924"/>
    <lineage>
        <taxon>Bacteria</taxon>
        <taxon>Bacillati</taxon>
        <taxon>Actinomycetota</taxon>
        <taxon>Actinomycetes</taxon>
        <taxon>Kitasatosporales</taxon>
        <taxon>Streptomycetaceae</taxon>
        <taxon>Streptomyces</taxon>
    </lineage>
</organism>
<accession>A0A2I0SDT9</accession>
<dbReference type="AlphaFoldDB" id="A0A2I0SDT9"/>
<proteinExistence type="predicted"/>
<feature type="region of interest" description="Disordered" evidence="1">
    <location>
        <begin position="1"/>
        <end position="71"/>
    </location>
</feature>
<name>A0A2I0SDT9_9ACTN</name>